<feature type="transmembrane region" description="Helical" evidence="1">
    <location>
        <begin position="127"/>
        <end position="146"/>
    </location>
</feature>
<name>A0A3R8PGV0_9CORY</name>
<keyword evidence="1" id="KW-1133">Transmembrane helix</keyword>
<sequence length="303" mass="30200">MKRTLAALVAALTAALCLMLLAFFAPSLNSGPTDVPVAVSGTDSLPGDLDVRTYGSLDEVREAVRHRDAVGGVALGPDGATVVTATGAGQPYPTLLKGVGSGLAAHGTHVTYDEVAPLAAGDPGGTALTVLALPLAFGGMASAAVLSFTMKRRYALRVIGSLAFSVLGGLALAAILQFGFDAVGGSYAELAAVLAVGIAATSMVVLGLEALLGVPGLALGAVLTLFVSNPLSGMATGWQWLPAPWGAVGQAMPIGAAGTAVRSVAYFDGNGMTQAVTVLVAWIVVGAALVGLATLRHRGTRGR</sequence>
<evidence type="ECO:0008006" key="5">
    <source>
        <dbReference type="Google" id="ProtNLM"/>
    </source>
</evidence>
<organism evidence="3 4">
    <name type="scientific">Corynebacterium bovis</name>
    <dbReference type="NCBI Taxonomy" id="36808"/>
    <lineage>
        <taxon>Bacteria</taxon>
        <taxon>Bacillati</taxon>
        <taxon>Actinomycetota</taxon>
        <taxon>Actinomycetes</taxon>
        <taxon>Mycobacteriales</taxon>
        <taxon>Corynebacteriaceae</taxon>
        <taxon>Corynebacterium</taxon>
    </lineage>
</organism>
<keyword evidence="1" id="KW-0472">Membrane</keyword>
<keyword evidence="2" id="KW-0732">Signal</keyword>
<evidence type="ECO:0000256" key="2">
    <source>
        <dbReference type="SAM" id="SignalP"/>
    </source>
</evidence>
<dbReference type="AlphaFoldDB" id="A0A3R8PGV0"/>
<feature type="transmembrane region" description="Helical" evidence="1">
    <location>
        <begin position="190"/>
        <end position="212"/>
    </location>
</feature>
<protein>
    <recommendedName>
        <fullName evidence="5">ABC transporter permease</fullName>
    </recommendedName>
</protein>
<comment type="caution">
    <text evidence="3">The sequence shown here is derived from an EMBL/GenBank/DDBJ whole genome shotgun (WGS) entry which is preliminary data.</text>
</comment>
<feature type="signal peptide" evidence="2">
    <location>
        <begin position="1"/>
        <end position="30"/>
    </location>
</feature>
<feature type="transmembrane region" description="Helical" evidence="1">
    <location>
        <begin position="219"/>
        <end position="241"/>
    </location>
</feature>
<evidence type="ECO:0000256" key="1">
    <source>
        <dbReference type="SAM" id="Phobius"/>
    </source>
</evidence>
<dbReference type="EMBL" id="PQNQ01000001">
    <property type="protein sequence ID" value="RRQ05680.1"/>
    <property type="molecule type" value="Genomic_DNA"/>
</dbReference>
<proteinExistence type="predicted"/>
<feature type="transmembrane region" description="Helical" evidence="1">
    <location>
        <begin position="158"/>
        <end position="178"/>
    </location>
</feature>
<keyword evidence="1" id="KW-0812">Transmembrane</keyword>
<feature type="chain" id="PRO_5038655636" description="ABC transporter permease" evidence="2">
    <location>
        <begin position="31"/>
        <end position="303"/>
    </location>
</feature>
<evidence type="ECO:0000313" key="4">
    <source>
        <dbReference type="Proteomes" id="UP000278422"/>
    </source>
</evidence>
<feature type="transmembrane region" description="Helical" evidence="1">
    <location>
        <begin position="275"/>
        <end position="295"/>
    </location>
</feature>
<reference evidence="3 4" key="1">
    <citation type="submission" date="2018-01" db="EMBL/GenBank/DDBJ databases">
        <title>Twenty Corynebacterium bovis Genomes.</title>
        <authorList>
            <person name="Gulvik C.A."/>
        </authorList>
    </citation>
    <scope>NUCLEOTIDE SEQUENCE [LARGE SCALE GENOMIC DNA]</scope>
    <source>
        <strain evidence="3 4">16-2004</strain>
    </source>
</reference>
<dbReference type="Proteomes" id="UP000278422">
    <property type="component" value="Unassembled WGS sequence"/>
</dbReference>
<evidence type="ECO:0000313" key="3">
    <source>
        <dbReference type="EMBL" id="RRQ05680.1"/>
    </source>
</evidence>
<gene>
    <name evidence="3" type="ORF">CXF42_00715</name>
</gene>
<accession>A0A3R8PGV0</accession>
<dbReference type="RefSeq" id="WP_125174262.1">
    <property type="nucleotide sequence ID" value="NZ_JBHYBM010000043.1"/>
</dbReference>
<keyword evidence="4" id="KW-1185">Reference proteome</keyword>